<evidence type="ECO:0000256" key="2">
    <source>
        <dbReference type="SAM" id="SignalP"/>
    </source>
</evidence>
<accession>A0ABY7T4V4</accession>
<dbReference type="SUPFAM" id="SSF89392">
    <property type="entry name" value="Prokaryotic lipoproteins and lipoprotein localization factors"/>
    <property type="match status" value="1"/>
</dbReference>
<dbReference type="EMBL" id="CP117167">
    <property type="protein sequence ID" value="WCT11215.1"/>
    <property type="molecule type" value="Genomic_DNA"/>
</dbReference>
<evidence type="ECO:0000313" key="4">
    <source>
        <dbReference type="Proteomes" id="UP001216139"/>
    </source>
</evidence>
<protein>
    <submittedName>
        <fullName evidence="3">Outer membrane lipoprotein carrier protein LolA</fullName>
    </submittedName>
</protein>
<dbReference type="Proteomes" id="UP001216139">
    <property type="component" value="Chromosome"/>
</dbReference>
<dbReference type="PANTHER" id="PTHR35869:SF1">
    <property type="entry name" value="OUTER-MEMBRANE LIPOPROTEIN CARRIER PROTEIN"/>
    <property type="match status" value="1"/>
</dbReference>
<name>A0ABY7T4V4_9SPHI</name>
<keyword evidence="3" id="KW-0449">Lipoprotein</keyword>
<organism evidence="3 4">
    <name type="scientific">Mucilaginibacter jinjuensis</name>
    <dbReference type="NCBI Taxonomy" id="1176721"/>
    <lineage>
        <taxon>Bacteria</taxon>
        <taxon>Pseudomonadati</taxon>
        <taxon>Bacteroidota</taxon>
        <taxon>Sphingobacteriia</taxon>
        <taxon>Sphingobacteriales</taxon>
        <taxon>Sphingobacteriaceae</taxon>
        <taxon>Mucilaginibacter</taxon>
    </lineage>
</organism>
<dbReference type="InterPro" id="IPR004564">
    <property type="entry name" value="OM_lipoprot_carrier_LolA-like"/>
</dbReference>
<dbReference type="InterPro" id="IPR029046">
    <property type="entry name" value="LolA/LolB/LppX"/>
</dbReference>
<keyword evidence="1 2" id="KW-0732">Signal</keyword>
<dbReference type="Gene3D" id="2.50.20.10">
    <property type="entry name" value="Lipoprotein localisation LolA/LolB/LppX"/>
    <property type="match status" value="1"/>
</dbReference>
<feature type="signal peptide" evidence="2">
    <location>
        <begin position="1"/>
        <end position="20"/>
    </location>
</feature>
<sequence length="226" mass="25118">MKKYTLLFILALIGFNKSFAQKDAQAKTILDAVTQKYKSYDAIKTDFAFTLENPAANIKETQTGTLVAKSKSSKFKVTIYGKPVAGKPSIAQEIISDGKTQWTYLKKDNEVQVSDVDKSGEGFNPAQIFTIYQKGYKYLYTGDQKLNGKTCQVIDLSPEDAKKSVFKIRLFIDKAQKEIASALIFDKNGNKYNYTIKTFSGNAALPDSTFGFDAKAHPGVEVVDLR</sequence>
<proteinExistence type="predicted"/>
<dbReference type="Pfam" id="PF03548">
    <property type="entry name" value="LolA"/>
    <property type="match status" value="1"/>
</dbReference>
<dbReference type="RefSeq" id="WP_273629407.1">
    <property type="nucleotide sequence ID" value="NZ_CP117167.1"/>
</dbReference>
<feature type="chain" id="PRO_5045505020" evidence="2">
    <location>
        <begin position="21"/>
        <end position="226"/>
    </location>
</feature>
<keyword evidence="4" id="KW-1185">Reference proteome</keyword>
<dbReference type="CDD" id="cd16325">
    <property type="entry name" value="LolA"/>
    <property type="match status" value="1"/>
</dbReference>
<dbReference type="PANTHER" id="PTHR35869">
    <property type="entry name" value="OUTER-MEMBRANE LIPOPROTEIN CARRIER PROTEIN"/>
    <property type="match status" value="1"/>
</dbReference>
<evidence type="ECO:0000313" key="3">
    <source>
        <dbReference type="EMBL" id="WCT11215.1"/>
    </source>
</evidence>
<gene>
    <name evidence="3" type="ORF">PQO05_20970</name>
</gene>
<evidence type="ECO:0000256" key="1">
    <source>
        <dbReference type="ARBA" id="ARBA00022729"/>
    </source>
</evidence>
<reference evidence="3 4" key="1">
    <citation type="submission" date="2023-02" db="EMBL/GenBank/DDBJ databases">
        <title>Genome sequence of Mucilaginibacter jinjuensis strain KACC 16571.</title>
        <authorList>
            <person name="Kim S."/>
            <person name="Heo J."/>
            <person name="Kwon S.-W."/>
        </authorList>
    </citation>
    <scope>NUCLEOTIDE SEQUENCE [LARGE SCALE GENOMIC DNA]</scope>
    <source>
        <strain evidence="3 4">KACC 16571</strain>
    </source>
</reference>